<dbReference type="EMBL" id="ABJB011057098">
    <property type="status" value="NOT_ANNOTATED_CDS"/>
    <property type="molecule type" value="Genomic_DNA"/>
</dbReference>
<dbReference type="EnsemblMetazoa" id="ISCW005774-RA">
    <property type="protein sequence ID" value="ISCW005774-PA"/>
    <property type="gene ID" value="ISCW005774"/>
</dbReference>
<reference evidence="1 3" key="1">
    <citation type="submission" date="2008-03" db="EMBL/GenBank/DDBJ databases">
        <title>Annotation of Ixodes scapularis.</title>
        <authorList>
            <consortium name="Ixodes scapularis Genome Project Consortium"/>
            <person name="Caler E."/>
            <person name="Hannick L.I."/>
            <person name="Bidwell S."/>
            <person name="Joardar V."/>
            <person name="Thiagarajan M."/>
            <person name="Amedeo P."/>
            <person name="Galinsky K.J."/>
            <person name="Schobel S."/>
            <person name="Inman J."/>
            <person name="Hostetler J."/>
            <person name="Miller J."/>
            <person name="Hammond M."/>
            <person name="Megy K."/>
            <person name="Lawson D."/>
            <person name="Kodira C."/>
            <person name="Sutton G."/>
            <person name="Meyer J."/>
            <person name="Hill C.A."/>
            <person name="Birren B."/>
            <person name="Nene V."/>
            <person name="Collins F."/>
            <person name="Alarcon-Chaidez F."/>
            <person name="Wikel S."/>
            <person name="Strausberg R."/>
        </authorList>
    </citation>
    <scope>NUCLEOTIDE SEQUENCE [LARGE SCALE GENOMIC DNA]</scope>
    <source>
        <strain evidence="3">Wikel</strain>
        <strain evidence="1">Wikel colony</strain>
    </source>
</reference>
<dbReference type="EMBL" id="DS753583">
    <property type="protein sequence ID" value="EEC08186.1"/>
    <property type="molecule type" value="Genomic_DNA"/>
</dbReference>
<organism>
    <name type="scientific">Ixodes scapularis</name>
    <name type="common">Black-legged tick</name>
    <name type="synonym">Deer tick</name>
    <dbReference type="NCBI Taxonomy" id="6945"/>
    <lineage>
        <taxon>Eukaryota</taxon>
        <taxon>Metazoa</taxon>
        <taxon>Ecdysozoa</taxon>
        <taxon>Arthropoda</taxon>
        <taxon>Chelicerata</taxon>
        <taxon>Arachnida</taxon>
        <taxon>Acari</taxon>
        <taxon>Parasitiformes</taxon>
        <taxon>Ixodida</taxon>
        <taxon>Ixodoidea</taxon>
        <taxon>Ixodidae</taxon>
        <taxon>Ixodinae</taxon>
        <taxon>Ixodes</taxon>
    </lineage>
</organism>
<gene>
    <name evidence="1" type="ORF">IscW_ISCW005774</name>
</gene>
<dbReference type="InParanoid" id="B7PNL4"/>
<dbReference type="HOGENOM" id="CLU_2429512_0_0_1"/>
<dbReference type="VEuPathDB" id="VectorBase:ISCW005774"/>
<dbReference type="PaxDb" id="6945-B7PNL4"/>
<dbReference type="AlphaFoldDB" id="B7PNL4"/>
<evidence type="ECO:0000313" key="3">
    <source>
        <dbReference type="Proteomes" id="UP000001555"/>
    </source>
</evidence>
<sequence>MLLPEIVFNGTKTDAAQCFENCKHLVYFLFSPRHSSHTTFTFFPDYPRDGAPSTLVLGRRNGKLEDIAPHRGTCCRLTHLRYETKPSKESI</sequence>
<reference evidence="2" key="2">
    <citation type="submission" date="2020-05" db="UniProtKB">
        <authorList>
            <consortium name="EnsemblMetazoa"/>
        </authorList>
    </citation>
    <scope>IDENTIFICATION</scope>
    <source>
        <strain evidence="2">wikel</strain>
    </source>
</reference>
<dbReference type="Proteomes" id="UP000001555">
    <property type="component" value="Unassembled WGS sequence"/>
</dbReference>
<protein>
    <submittedName>
        <fullName evidence="1 2">Uncharacterized protein</fullName>
    </submittedName>
</protein>
<evidence type="ECO:0000313" key="2">
    <source>
        <dbReference type="EnsemblMetazoa" id="ISCW005774-PA"/>
    </source>
</evidence>
<keyword evidence="3" id="KW-1185">Reference proteome</keyword>
<dbReference type="EMBL" id="ABJB011112493">
    <property type="status" value="NOT_ANNOTATED_CDS"/>
    <property type="molecule type" value="Genomic_DNA"/>
</dbReference>
<proteinExistence type="predicted"/>
<accession>B7PNL4</accession>
<evidence type="ECO:0000313" key="1">
    <source>
        <dbReference type="EMBL" id="EEC08186.1"/>
    </source>
</evidence>
<name>B7PNL4_IXOSC</name>